<dbReference type="EMBL" id="DYUZ01000029">
    <property type="protein sequence ID" value="HJG37547.1"/>
    <property type="molecule type" value="Genomic_DNA"/>
</dbReference>
<reference evidence="4" key="1">
    <citation type="journal article" date="2021" name="PeerJ">
        <title>Extensive microbial diversity within the chicken gut microbiome revealed by metagenomics and culture.</title>
        <authorList>
            <person name="Gilroy R."/>
            <person name="Ravi A."/>
            <person name="Getino M."/>
            <person name="Pursley I."/>
            <person name="Horton D.L."/>
            <person name="Alikhan N.F."/>
            <person name="Baker D."/>
            <person name="Gharbi K."/>
            <person name="Hall N."/>
            <person name="Watson M."/>
            <person name="Adriaenssens E.M."/>
            <person name="Foster-Nyarko E."/>
            <person name="Jarju S."/>
            <person name="Secka A."/>
            <person name="Antonio M."/>
            <person name="Oren A."/>
            <person name="Chaudhuri R.R."/>
            <person name="La Ragione R."/>
            <person name="Hildebrand F."/>
            <person name="Pallen M.J."/>
        </authorList>
    </citation>
    <scope>NUCLEOTIDE SEQUENCE</scope>
    <source>
        <strain evidence="4">ChiHjej13B12-9602</strain>
    </source>
</reference>
<name>A0A921LU50_9ACTN</name>
<comment type="caution">
    <text evidence="4">The sequence shown here is derived from an EMBL/GenBank/DDBJ whole genome shotgun (WGS) entry which is preliminary data.</text>
</comment>
<dbReference type="Proteomes" id="UP000753256">
    <property type="component" value="Unassembled WGS sequence"/>
</dbReference>
<dbReference type="Gene3D" id="1.20.58.1690">
    <property type="match status" value="1"/>
</dbReference>
<evidence type="ECO:0000259" key="3">
    <source>
        <dbReference type="SMART" id="SM01324"/>
    </source>
</evidence>
<evidence type="ECO:0000256" key="2">
    <source>
        <dbReference type="SAM" id="Phobius"/>
    </source>
</evidence>
<dbReference type="AlphaFoldDB" id="A0A921LU50"/>
<keyword evidence="2" id="KW-1133">Transmembrane helix</keyword>
<accession>A0A921LU50</accession>
<dbReference type="RefSeq" id="WP_273190413.1">
    <property type="nucleotide sequence ID" value="NZ_DYUZ01000029.1"/>
</dbReference>
<dbReference type="SMART" id="SM01324">
    <property type="entry name" value="YARHG"/>
    <property type="match status" value="1"/>
</dbReference>
<dbReference type="Pfam" id="PF13308">
    <property type="entry name" value="YARHG"/>
    <property type="match status" value="1"/>
</dbReference>
<keyword evidence="2" id="KW-0472">Membrane</keyword>
<evidence type="ECO:0000313" key="5">
    <source>
        <dbReference type="Proteomes" id="UP000753256"/>
    </source>
</evidence>
<evidence type="ECO:0000256" key="1">
    <source>
        <dbReference type="SAM" id="MobiDB-lite"/>
    </source>
</evidence>
<gene>
    <name evidence="4" type="ORF">K8V70_06775</name>
</gene>
<dbReference type="InterPro" id="IPR038434">
    <property type="entry name" value="YARHG_sf"/>
</dbReference>
<proteinExistence type="predicted"/>
<reference evidence="4" key="2">
    <citation type="submission" date="2021-09" db="EMBL/GenBank/DDBJ databases">
        <authorList>
            <person name="Gilroy R."/>
        </authorList>
    </citation>
    <scope>NUCLEOTIDE SEQUENCE</scope>
    <source>
        <strain evidence="4">ChiHjej13B12-9602</strain>
    </source>
</reference>
<feature type="region of interest" description="Disordered" evidence="1">
    <location>
        <begin position="58"/>
        <end position="86"/>
    </location>
</feature>
<dbReference type="InterPro" id="IPR025582">
    <property type="entry name" value="YARHG_dom"/>
</dbReference>
<protein>
    <submittedName>
        <fullName evidence="4">YARHG domain-containing protein</fullName>
    </submittedName>
</protein>
<feature type="domain" description="YARHG" evidence="3">
    <location>
        <begin position="272"/>
        <end position="358"/>
    </location>
</feature>
<evidence type="ECO:0000313" key="4">
    <source>
        <dbReference type="EMBL" id="HJG37547.1"/>
    </source>
</evidence>
<sequence length="366" mass="39217">MICTKCGAEFDEGTQYCPECGARITSAQRDQLAAGAHGDAGVSADETAVMKASLEGVTAPLRGGGDSPEWRDKASSGAPKAQPSGAKRDLGPAFVVLAVVAGLALLGFLFWAIPLGGLLRAFEPQEPVVIAGSAETEEEPEEDAGPVALMLTIDAFDSSEYPHMVIDFTLSSESDRDLSSSEEGRSVLDRLTDASFLVEDRVQDDAQVPVQIDSLTLRGSGSSWSLECTAQEPAVAGTHILELSIDPASGFSASASVQFIITEADAPDDGDGEYLLPGSSTRAIDASELEDLSDWELCLARNEIYARHGRMFNNTEIQAYFDSQSWYEPLYAPADFDEQANLSQIELENIDTIYAYEQERGSSYVT</sequence>
<organism evidence="4 5">
    <name type="scientific">Enorma phocaeensis</name>
    <dbReference type="NCBI Taxonomy" id="1871019"/>
    <lineage>
        <taxon>Bacteria</taxon>
        <taxon>Bacillati</taxon>
        <taxon>Actinomycetota</taxon>
        <taxon>Coriobacteriia</taxon>
        <taxon>Coriobacteriales</taxon>
        <taxon>Coriobacteriaceae</taxon>
        <taxon>Enorma</taxon>
    </lineage>
</organism>
<feature type="transmembrane region" description="Helical" evidence="2">
    <location>
        <begin position="90"/>
        <end position="113"/>
    </location>
</feature>
<keyword evidence="2" id="KW-0812">Transmembrane</keyword>